<dbReference type="eggNOG" id="KOG1240">
    <property type="taxonomic scope" value="Eukaryota"/>
</dbReference>
<dbReference type="Gene3D" id="2.130.10.10">
    <property type="entry name" value="YVTN repeat-like/Quinoprotein amine dehydrogenase"/>
    <property type="match status" value="2"/>
</dbReference>
<dbReference type="GO" id="GO:0071561">
    <property type="term" value="C:nucleus-vacuole junction"/>
    <property type="evidence" value="ECO:0007669"/>
    <property type="project" value="TreeGrafter"/>
</dbReference>
<dbReference type="PANTHER" id="PTHR17583:SF0">
    <property type="entry name" value="PHOSPHOINOSITIDE 3-KINASE REGULATORY SUBUNIT 4"/>
    <property type="match status" value="1"/>
</dbReference>
<dbReference type="SMART" id="SM00320">
    <property type="entry name" value="WD40"/>
    <property type="match status" value="3"/>
</dbReference>
<dbReference type="InterPro" id="IPR016024">
    <property type="entry name" value="ARM-type_fold"/>
</dbReference>
<dbReference type="InterPro" id="IPR001680">
    <property type="entry name" value="WD40_rpt"/>
</dbReference>
<dbReference type="PROSITE" id="PS50011">
    <property type="entry name" value="PROTEIN_KINASE_DOM"/>
    <property type="match status" value="1"/>
</dbReference>
<keyword evidence="13" id="KW-1185">Reference proteome</keyword>
<evidence type="ECO:0000256" key="7">
    <source>
        <dbReference type="ARBA" id="ARBA00022777"/>
    </source>
</evidence>
<sequence length="1586" mass="186423">MGNTLLEATDKYPLKQFDLWSEEKPELSGSKLLFESKIFHTMSFNLKNQNSSIIMKVYLKENDFDQRNSKMYKEQFEYIKKKFTPIYYPNVLPFMTLLHFDQYQASQVQQQPQSYNFVVVARQMMYLTLSERFLYKPSLSSFEKNWILFQTLIAIYCVHKLENIFHGAIRSSNILLTTSNHAFLTDFANYKPLYIDEANQIRDLRFFYKTHENNSTLAPEKFKNNVEQQLIALDQIAPKLLKDLQSMDIFSLGCVISDLYFEGDQPLFTYEQVQKFKAKQYTPESIIKKIQCQKTQQLVHKIIMEENEENRIGIEEVLKYFINEIIQDKEKFMLLYCLDTTIQSNLLAKPDYRIAFLKEMLPIIHQVCIQQESKEFIDNLQQNFKYSLPLSLQKINFRKQIVDAVQNLKFKIWEILELEMPYYLKHENIQQKQLEYENTENLKEKQFKTCWQNYENNAQKLQENLQNGNQEQDIQQNNKQQKQQQQVNNTQSPELKQIIMLLCTNLRTVQYSASKLVGLEMLVHLSTYLSDYDVLHAVLPFICDSLEDSDIQVAEYALEAFAKLLSRLHDPFDSLNDTTLYKVFIWSNFQKCAKIMDIHRVFLLNCIDLAQSCIRLCNISIKKRQKFLEEQMNQSIIVDNQSRAQSMIRNQQEEIISPEKLESEIIDLVKNVFKKCLSYDSPSDRSNLAISQLSRFLEFLKEDLEKMNFLQIFISCLNKTERKLSCLENMYDIITKIQDPRSKQFAIICLKECLKDQNELFEYTAVNCSWRLVEKGILDKAQILEFLDYIIPLILHPHNWIRKEAIKFVEVVITKMDPIQVFLEIQPKIKDYLTEEVAIINKDILKLILPKKIDKKYVDYKNKKCVFTDKLGEQEVRKNIDLFQNNYLSRITSSSKELVKNLKDEEIKQFAIKFEIAKYRQDYRQNFSKRLSDFLISAFKQNFLYFSNMVDMKYRQFQGQDDKQTEKLMLDYFREKKINFDSSNSCFEINNELQKFLSQLQIELAFKYDQLMIDYSLYGNHNHKNFANSLININEFLLKLQQFDVQEETDVGKPFFYDPAANSNTNSLKIWHPQGQLVTTIYEHSDVISNLESLGNNRHFMSASYDGTVRVFDVQNLEQDFTSDSIAQIICKDNKDNATNRNHKIKVIKTIPNSSSVLIGTEKGSIYLYNIEQCTNTQLNLNLRKRNLQTIYCQGEIRCLESFEKCFLYATSKGEIGVRDIRTNSVALCNNIGKERGLISSMVLASGFQSEQNSTVAIGTLNGYCLLYDIRCNLLSHNYQLLNHNEEPLPIMSLSNFNRYVNVDILGDQKDLLAMSYVSDNHEVAMFNLNEQMVDNIKPAVYMLSTDNYNPIIHNPMLKSINKQENFKNCNKNTLKDMMDYDFIPKFSEQVDVLSYLKDPLMTNQNNIKMKWLEQSNNCFQNIKKIQDCKNYVSKIICLPSYSSQSYQTIPKAVQNQIITCGNDRNIRLWPMVSDPPSKSNTQLDTQIKGFHISNVDDCQRNFSQKKVADVLTLHEYSRTSFQQSTVYQQNVKKKSQIEEYNYPTFSQNDKRSCHYDTITDMMYLERDQGALLITGSRDKTIKIWK</sequence>
<evidence type="ECO:0000256" key="4">
    <source>
        <dbReference type="ARBA" id="ARBA00022679"/>
    </source>
</evidence>
<dbReference type="InterPro" id="IPR045162">
    <property type="entry name" value="Vps15-like"/>
</dbReference>
<feature type="region of interest" description="Disordered" evidence="10">
    <location>
        <begin position="467"/>
        <end position="488"/>
    </location>
</feature>
<dbReference type="SUPFAM" id="SSF48371">
    <property type="entry name" value="ARM repeat"/>
    <property type="match status" value="1"/>
</dbReference>
<evidence type="ECO:0000256" key="9">
    <source>
        <dbReference type="PROSITE-ProRule" id="PRU00221"/>
    </source>
</evidence>
<dbReference type="STRING" id="312017.A4VEX7"/>
<keyword evidence="3 9" id="KW-0853">WD repeat</keyword>
<dbReference type="InParanoid" id="A4VEX7"/>
<dbReference type="OrthoDB" id="289510at2759"/>
<dbReference type="EC" id="2.7.11.1" evidence="1"/>
<dbReference type="InterPro" id="IPR011989">
    <property type="entry name" value="ARM-like"/>
</dbReference>
<dbReference type="SUPFAM" id="SSF50978">
    <property type="entry name" value="WD40 repeat-like"/>
    <property type="match status" value="1"/>
</dbReference>
<gene>
    <name evidence="12" type="ORF">TTHERM_00543659</name>
</gene>
<evidence type="ECO:0000256" key="10">
    <source>
        <dbReference type="SAM" id="MobiDB-lite"/>
    </source>
</evidence>
<keyword evidence="5" id="KW-0677">Repeat</keyword>
<evidence type="ECO:0000256" key="2">
    <source>
        <dbReference type="ARBA" id="ARBA00022527"/>
    </source>
</evidence>
<name>A4VEX7_TETTS</name>
<dbReference type="Gene3D" id="1.10.510.10">
    <property type="entry name" value="Transferase(Phosphotransferase) domain 1"/>
    <property type="match status" value="1"/>
</dbReference>
<protein>
    <recommendedName>
        <fullName evidence="1">non-specific serine/threonine protein kinase</fullName>
        <ecNumber evidence="1">2.7.11.1</ecNumber>
    </recommendedName>
</protein>
<evidence type="ECO:0000259" key="11">
    <source>
        <dbReference type="PROSITE" id="PS50011"/>
    </source>
</evidence>
<dbReference type="GO" id="GO:0005770">
    <property type="term" value="C:late endosome"/>
    <property type="evidence" value="ECO:0007669"/>
    <property type="project" value="TreeGrafter"/>
</dbReference>
<dbReference type="PANTHER" id="PTHR17583">
    <property type="entry name" value="PHOSPHOINOSITIDE 3-KINASE REGULATORY SUBUNIT 4"/>
    <property type="match status" value="1"/>
</dbReference>
<dbReference type="HOGENOM" id="CLU_255413_0_0_1"/>
<dbReference type="InterPro" id="IPR036322">
    <property type="entry name" value="WD40_repeat_dom_sf"/>
</dbReference>
<dbReference type="GO" id="GO:0034272">
    <property type="term" value="C:phosphatidylinositol 3-kinase complex, class III, type II"/>
    <property type="evidence" value="ECO:0007669"/>
    <property type="project" value="TreeGrafter"/>
</dbReference>
<accession>A4VEX7</accession>
<dbReference type="GO" id="GO:0034271">
    <property type="term" value="C:phosphatidylinositol 3-kinase complex, class III, type I"/>
    <property type="evidence" value="ECO:0007669"/>
    <property type="project" value="TreeGrafter"/>
</dbReference>
<feature type="domain" description="Protein kinase" evidence="11">
    <location>
        <begin position="1"/>
        <end position="326"/>
    </location>
</feature>
<organism evidence="12 13">
    <name type="scientific">Tetrahymena thermophila (strain SB210)</name>
    <dbReference type="NCBI Taxonomy" id="312017"/>
    <lineage>
        <taxon>Eukaryota</taxon>
        <taxon>Sar</taxon>
        <taxon>Alveolata</taxon>
        <taxon>Ciliophora</taxon>
        <taxon>Intramacronucleata</taxon>
        <taxon>Oligohymenophorea</taxon>
        <taxon>Hymenostomatida</taxon>
        <taxon>Tetrahymenina</taxon>
        <taxon>Tetrahymenidae</taxon>
        <taxon>Tetrahymena</taxon>
    </lineage>
</organism>
<dbReference type="GO" id="GO:0005524">
    <property type="term" value="F:ATP binding"/>
    <property type="evidence" value="ECO:0007669"/>
    <property type="project" value="InterPro"/>
</dbReference>
<evidence type="ECO:0000313" key="13">
    <source>
        <dbReference type="Proteomes" id="UP000009168"/>
    </source>
</evidence>
<dbReference type="InterPro" id="IPR011009">
    <property type="entry name" value="Kinase-like_dom_sf"/>
</dbReference>
<evidence type="ECO:0000313" key="12">
    <source>
        <dbReference type="EMBL" id="EDK32081.2"/>
    </source>
</evidence>
<dbReference type="Gene3D" id="1.25.10.10">
    <property type="entry name" value="Leucine-rich Repeat Variant"/>
    <property type="match status" value="1"/>
</dbReference>
<dbReference type="InterPro" id="IPR015943">
    <property type="entry name" value="WD40/YVTN_repeat-like_dom_sf"/>
</dbReference>
<dbReference type="InterPro" id="IPR055231">
    <property type="entry name" value="2AA_helical"/>
</dbReference>
<feature type="repeat" description="WD" evidence="9">
    <location>
        <begin position="1552"/>
        <end position="1586"/>
    </location>
</feature>
<keyword evidence="4" id="KW-0808">Transferase</keyword>
<keyword evidence="7" id="KW-0418">Kinase</keyword>
<dbReference type="Pfam" id="PF22956">
    <property type="entry name" value="VPS15-like_hel"/>
    <property type="match status" value="1"/>
</dbReference>
<evidence type="ECO:0000256" key="8">
    <source>
        <dbReference type="ARBA" id="ARBA00022840"/>
    </source>
</evidence>
<dbReference type="Pfam" id="PF00400">
    <property type="entry name" value="WD40"/>
    <property type="match status" value="2"/>
</dbReference>
<dbReference type="PROSITE" id="PS50082">
    <property type="entry name" value="WD_REPEATS_2"/>
    <property type="match status" value="2"/>
</dbReference>
<dbReference type="RefSeq" id="XP_001470707.2">
    <property type="nucleotide sequence ID" value="XM_001470657.2"/>
</dbReference>
<feature type="repeat" description="WD" evidence="9">
    <location>
        <begin position="1081"/>
        <end position="1122"/>
    </location>
</feature>
<dbReference type="GO" id="GO:0016236">
    <property type="term" value="P:macroautophagy"/>
    <property type="evidence" value="ECO:0007669"/>
    <property type="project" value="InterPro"/>
</dbReference>
<evidence type="ECO:0000256" key="6">
    <source>
        <dbReference type="ARBA" id="ARBA00022741"/>
    </source>
</evidence>
<dbReference type="EMBL" id="GG662864">
    <property type="protein sequence ID" value="EDK32081.2"/>
    <property type="molecule type" value="Genomic_DNA"/>
</dbReference>
<dbReference type="KEGG" id="tet:TTHERM_00543659"/>
<dbReference type="InterPro" id="IPR000719">
    <property type="entry name" value="Prot_kinase_dom"/>
</dbReference>
<keyword evidence="6" id="KW-0547">Nucleotide-binding</keyword>
<dbReference type="GO" id="GO:0006623">
    <property type="term" value="P:protein targeting to vacuole"/>
    <property type="evidence" value="ECO:0007669"/>
    <property type="project" value="TreeGrafter"/>
</dbReference>
<dbReference type="GeneID" id="7835822"/>
<dbReference type="PROSITE" id="PS50294">
    <property type="entry name" value="WD_REPEATS_REGION"/>
    <property type="match status" value="1"/>
</dbReference>
<evidence type="ECO:0000256" key="1">
    <source>
        <dbReference type="ARBA" id="ARBA00012513"/>
    </source>
</evidence>
<evidence type="ECO:0000256" key="3">
    <source>
        <dbReference type="ARBA" id="ARBA00022574"/>
    </source>
</evidence>
<evidence type="ECO:0000256" key="5">
    <source>
        <dbReference type="ARBA" id="ARBA00022737"/>
    </source>
</evidence>
<dbReference type="GO" id="GO:0004674">
    <property type="term" value="F:protein serine/threonine kinase activity"/>
    <property type="evidence" value="ECO:0007669"/>
    <property type="project" value="UniProtKB-KW"/>
</dbReference>
<dbReference type="GO" id="GO:0045324">
    <property type="term" value="P:late endosome to vacuole transport"/>
    <property type="evidence" value="ECO:0007669"/>
    <property type="project" value="InterPro"/>
</dbReference>
<keyword evidence="8" id="KW-0067">ATP-binding</keyword>
<dbReference type="SUPFAM" id="SSF56112">
    <property type="entry name" value="Protein kinase-like (PK-like)"/>
    <property type="match status" value="1"/>
</dbReference>
<keyword evidence="2" id="KW-0723">Serine/threonine-protein kinase</keyword>
<dbReference type="Proteomes" id="UP000009168">
    <property type="component" value="Unassembled WGS sequence"/>
</dbReference>
<proteinExistence type="predicted"/>
<reference evidence="13" key="1">
    <citation type="journal article" date="2006" name="PLoS Biol.">
        <title>Macronuclear genome sequence of the ciliate Tetrahymena thermophila, a model eukaryote.</title>
        <authorList>
            <person name="Eisen J.A."/>
            <person name="Coyne R.S."/>
            <person name="Wu M."/>
            <person name="Wu D."/>
            <person name="Thiagarajan M."/>
            <person name="Wortman J.R."/>
            <person name="Badger J.H."/>
            <person name="Ren Q."/>
            <person name="Amedeo P."/>
            <person name="Jones K.M."/>
            <person name="Tallon L.J."/>
            <person name="Delcher A.L."/>
            <person name="Salzberg S.L."/>
            <person name="Silva J.C."/>
            <person name="Haas B.J."/>
            <person name="Majoros W.H."/>
            <person name="Farzad M."/>
            <person name="Carlton J.M."/>
            <person name="Smith R.K. Jr."/>
            <person name="Garg J."/>
            <person name="Pearlman R.E."/>
            <person name="Karrer K.M."/>
            <person name="Sun L."/>
            <person name="Manning G."/>
            <person name="Elde N.C."/>
            <person name="Turkewitz A.P."/>
            <person name="Asai D.J."/>
            <person name="Wilkes D.E."/>
            <person name="Wang Y."/>
            <person name="Cai H."/>
            <person name="Collins K."/>
            <person name="Stewart B.A."/>
            <person name="Lee S.R."/>
            <person name="Wilamowska K."/>
            <person name="Weinberg Z."/>
            <person name="Ruzzo W.L."/>
            <person name="Wloga D."/>
            <person name="Gaertig J."/>
            <person name="Frankel J."/>
            <person name="Tsao C.-C."/>
            <person name="Gorovsky M.A."/>
            <person name="Keeling P.J."/>
            <person name="Waller R.F."/>
            <person name="Patron N.J."/>
            <person name="Cherry J.M."/>
            <person name="Stover N.A."/>
            <person name="Krieger C.J."/>
            <person name="del Toro C."/>
            <person name="Ryder H.F."/>
            <person name="Williamson S.C."/>
            <person name="Barbeau R.A."/>
            <person name="Hamilton E.P."/>
            <person name="Orias E."/>
        </authorList>
    </citation>
    <scope>NUCLEOTIDE SEQUENCE [LARGE SCALE GENOMIC DNA]</scope>
    <source>
        <strain evidence="13">SB210</strain>
    </source>
</reference>